<dbReference type="EMBL" id="CAADFJ010000026">
    <property type="protein sequence ID" value="VFJ98889.1"/>
    <property type="molecule type" value="Genomic_DNA"/>
</dbReference>
<evidence type="ECO:0008006" key="5">
    <source>
        <dbReference type="Google" id="ProtNLM"/>
    </source>
</evidence>
<sequence>MAANPLGNLGLIAWTRGELAKAEAYWRRALALFTQVGMGPEMETVAGWLEGLARPRGTPGRGYPAPTPSRTASPALTGREPGPHGS</sequence>
<organism evidence="3">
    <name type="scientific">Candidatus Kentrum eta</name>
    <dbReference type="NCBI Taxonomy" id="2126337"/>
    <lineage>
        <taxon>Bacteria</taxon>
        <taxon>Pseudomonadati</taxon>
        <taxon>Pseudomonadota</taxon>
        <taxon>Gammaproteobacteria</taxon>
        <taxon>Candidatus Kentrum</taxon>
    </lineage>
</organism>
<dbReference type="InterPro" id="IPR011990">
    <property type="entry name" value="TPR-like_helical_dom_sf"/>
</dbReference>
<protein>
    <recommendedName>
        <fullName evidence="5">Tetratricopeptide repeat-containing protein</fullName>
    </recommendedName>
</protein>
<evidence type="ECO:0000313" key="2">
    <source>
        <dbReference type="EMBL" id="VFJ91192.1"/>
    </source>
</evidence>
<proteinExistence type="predicted"/>
<dbReference type="EMBL" id="CAADFG010000028">
    <property type="protein sequence ID" value="VFJ91192.1"/>
    <property type="molecule type" value="Genomic_DNA"/>
</dbReference>
<evidence type="ECO:0000313" key="4">
    <source>
        <dbReference type="EMBL" id="VFJ98889.1"/>
    </source>
</evidence>
<evidence type="ECO:0000313" key="3">
    <source>
        <dbReference type="EMBL" id="VFJ92229.1"/>
    </source>
</evidence>
<evidence type="ECO:0000256" key="1">
    <source>
        <dbReference type="SAM" id="MobiDB-lite"/>
    </source>
</evidence>
<accession>A0A450UI65</accession>
<dbReference type="AlphaFoldDB" id="A0A450UI65"/>
<feature type="region of interest" description="Disordered" evidence="1">
    <location>
        <begin position="52"/>
        <end position="86"/>
    </location>
</feature>
<reference evidence="3" key="1">
    <citation type="submission" date="2019-02" db="EMBL/GenBank/DDBJ databases">
        <authorList>
            <person name="Gruber-Vodicka R. H."/>
            <person name="Seah K. B. B."/>
        </authorList>
    </citation>
    <scope>NUCLEOTIDE SEQUENCE</scope>
    <source>
        <strain evidence="4">BECK_SA2B12</strain>
        <strain evidence="2">BECK_SA2B15</strain>
        <strain evidence="3">BECK_SA2B20</strain>
    </source>
</reference>
<dbReference type="Gene3D" id="1.25.40.10">
    <property type="entry name" value="Tetratricopeptide repeat domain"/>
    <property type="match status" value="1"/>
</dbReference>
<dbReference type="EMBL" id="CAADFI010000026">
    <property type="protein sequence ID" value="VFJ92229.1"/>
    <property type="molecule type" value="Genomic_DNA"/>
</dbReference>
<name>A0A450UI65_9GAMM</name>
<gene>
    <name evidence="2" type="ORF">BECKH772A_GA0070896_1002815</name>
    <name evidence="3" type="ORF">BECKH772B_GA0070898_1002615</name>
    <name evidence="4" type="ORF">BECKH772C_GA0070978_1002615</name>
</gene>